<evidence type="ECO:0000256" key="3">
    <source>
        <dbReference type="ARBA" id="ARBA00022827"/>
    </source>
</evidence>
<gene>
    <name evidence="7" type="ORF">PCON_11803</name>
</gene>
<dbReference type="eggNOG" id="KOG1399">
    <property type="taxonomic scope" value="Eukaryota"/>
</dbReference>
<keyword evidence="3" id="KW-0274">FAD</keyword>
<keyword evidence="8" id="KW-1185">Reference proteome</keyword>
<dbReference type="InterPro" id="IPR020946">
    <property type="entry name" value="Flavin_mOase-like"/>
</dbReference>
<keyword evidence="2" id="KW-0285">Flavoprotein</keyword>
<comment type="similarity">
    <text evidence="1">Belongs to the FMO family.</text>
</comment>
<dbReference type="AlphaFoldDB" id="U4LIN8"/>
<dbReference type="STRING" id="1076935.U4LIN8"/>
<dbReference type="GO" id="GO:0004499">
    <property type="term" value="F:N,N-dimethylaniline monooxygenase activity"/>
    <property type="evidence" value="ECO:0007669"/>
    <property type="project" value="InterPro"/>
</dbReference>
<name>U4LIN8_PYROM</name>
<dbReference type="GO" id="GO:0050661">
    <property type="term" value="F:NADP binding"/>
    <property type="evidence" value="ECO:0007669"/>
    <property type="project" value="InterPro"/>
</dbReference>
<dbReference type="OMA" id="GQFPMGD"/>
<dbReference type="OrthoDB" id="66881at2759"/>
<feature type="domain" description="DUF6314" evidence="6">
    <location>
        <begin position="538"/>
        <end position="729"/>
    </location>
</feature>
<keyword evidence="7" id="KW-0503">Monooxygenase</keyword>
<evidence type="ECO:0000256" key="4">
    <source>
        <dbReference type="ARBA" id="ARBA00022857"/>
    </source>
</evidence>
<evidence type="ECO:0000259" key="6">
    <source>
        <dbReference type="Pfam" id="PF19834"/>
    </source>
</evidence>
<reference evidence="7 8" key="1">
    <citation type="journal article" date="2013" name="PLoS Genet.">
        <title>The genome and development-dependent transcriptomes of Pyronema confluens: a window into fungal evolution.</title>
        <authorList>
            <person name="Traeger S."/>
            <person name="Altegoer F."/>
            <person name="Freitag M."/>
            <person name="Gabaldon T."/>
            <person name="Kempken F."/>
            <person name="Kumar A."/>
            <person name="Marcet-Houben M."/>
            <person name="Poggeler S."/>
            <person name="Stajich J.E."/>
            <person name="Nowrousian M."/>
        </authorList>
    </citation>
    <scope>NUCLEOTIDE SEQUENCE [LARGE SCALE GENOMIC DNA]</scope>
    <source>
        <strain evidence="8">CBS 100304</strain>
        <tissue evidence="7">Vegetative mycelium</tissue>
    </source>
</reference>
<dbReference type="PANTHER" id="PTHR23023">
    <property type="entry name" value="DIMETHYLANILINE MONOOXYGENASE"/>
    <property type="match status" value="1"/>
</dbReference>
<dbReference type="GO" id="GO:0050660">
    <property type="term" value="F:flavin adenine dinucleotide binding"/>
    <property type="evidence" value="ECO:0007669"/>
    <property type="project" value="InterPro"/>
</dbReference>
<dbReference type="EMBL" id="HF935685">
    <property type="protein sequence ID" value="CCX12209.1"/>
    <property type="molecule type" value="Genomic_DNA"/>
</dbReference>
<dbReference type="Pfam" id="PF00743">
    <property type="entry name" value="FMO-like"/>
    <property type="match status" value="1"/>
</dbReference>
<evidence type="ECO:0000256" key="2">
    <source>
        <dbReference type="ARBA" id="ARBA00022630"/>
    </source>
</evidence>
<dbReference type="Proteomes" id="UP000018144">
    <property type="component" value="Unassembled WGS sequence"/>
</dbReference>
<evidence type="ECO:0000256" key="1">
    <source>
        <dbReference type="ARBA" id="ARBA00009183"/>
    </source>
</evidence>
<dbReference type="InterPro" id="IPR036188">
    <property type="entry name" value="FAD/NAD-bd_sf"/>
</dbReference>
<keyword evidence="5" id="KW-0560">Oxidoreductase</keyword>
<evidence type="ECO:0000256" key="5">
    <source>
        <dbReference type="ARBA" id="ARBA00023002"/>
    </source>
</evidence>
<organism evidence="7 8">
    <name type="scientific">Pyronema omphalodes (strain CBS 100304)</name>
    <name type="common">Pyronema confluens</name>
    <dbReference type="NCBI Taxonomy" id="1076935"/>
    <lineage>
        <taxon>Eukaryota</taxon>
        <taxon>Fungi</taxon>
        <taxon>Dikarya</taxon>
        <taxon>Ascomycota</taxon>
        <taxon>Pezizomycotina</taxon>
        <taxon>Pezizomycetes</taxon>
        <taxon>Pezizales</taxon>
        <taxon>Pyronemataceae</taxon>
        <taxon>Pyronema</taxon>
    </lineage>
</organism>
<dbReference type="InterPro" id="IPR000960">
    <property type="entry name" value="Flavin_mOase"/>
</dbReference>
<dbReference type="Pfam" id="PF19834">
    <property type="entry name" value="DUF6314"/>
    <property type="match status" value="1"/>
</dbReference>
<evidence type="ECO:0000313" key="7">
    <source>
        <dbReference type="EMBL" id="CCX12209.1"/>
    </source>
</evidence>
<dbReference type="InterPro" id="IPR050346">
    <property type="entry name" value="FMO-like"/>
</dbReference>
<dbReference type="Gene3D" id="3.50.50.60">
    <property type="entry name" value="FAD/NAD(P)-binding domain"/>
    <property type="match status" value="2"/>
</dbReference>
<keyword evidence="4" id="KW-0521">NADP</keyword>
<protein>
    <submittedName>
        <fullName evidence="7">Similar to Dimethylaniline monooxygenase [N-oxide-forming] 4 acc. no. P31512</fullName>
    </submittedName>
</protein>
<proteinExistence type="inferred from homology"/>
<dbReference type="SUPFAM" id="SSF51905">
    <property type="entry name" value="FAD/NAD(P)-binding domain"/>
    <property type="match status" value="1"/>
</dbReference>
<sequence>MTKSVAIIGGGPSGLVAAKSMLEAGLKPTLFEARKNTGGIWAPREDGRETTQLNPEMYTNASVFSCSFSDWFPYTRENAPAWLKARDMATYLEGYKQRFLADIPIRTGAAVQGVEETETGWKVAGEQFDYLAIATGVFTHPYIPLKEELRRFPGRSIHSLHYNGDEILQPGKKHKILVVGGCLSGAEIPADIALRASSTNTDIELVHLMSQPFWILPKLLPFSNEADPTAPRVLPLDQVFFRADAALNKPRAESPEANFSHTNSILKTAMGGDQGEISPECQFDEFWSKRRPNIGMSESYANFVKSGAIKTMLGRFAGINEDGNIRVSSPANRNDPEKILEGFDTIVFTTGYTPWPSIQKLLAPSVLAKLGVQPDTPNSDAKLSLYSQLYKYKLVSNPDIGRKIGFVGIQPRPFWGIVEVQSKWLAGLWAGTIEWPTDEEMADYKKGAEHLMKLGKIDEALLHSSEGGYLEIIADFSKKLGIEPFKLGAAVDFTPKTFIPAHISTGEQSQNAQDILRIRAIESSVSSENLSRAIFAQLHGKWNLKRTLVSKLPGFPDGTFIGTAEFSPRIQTFTPIHSGLKETGCRKYSVGPPKDSYLTLGRDVPEYLYSESGELTTTSGMKLQGKRKYIYQCDDPEFKITAWFVKPDGVSVDYFFHEVDFSKKPEKLGTSGFDAEGGWKAADEHLCEKDWYYPAYKFLFKAARLEKFYVRYKVNGPQKDYISEAEYVRS</sequence>
<dbReference type="InterPro" id="IPR045632">
    <property type="entry name" value="DUF6314"/>
</dbReference>
<evidence type="ECO:0000313" key="8">
    <source>
        <dbReference type="Proteomes" id="UP000018144"/>
    </source>
</evidence>
<dbReference type="PRINTS" id="PR00370">
    <property type="entry name" value="FMOXYGENASE"/>
</dbReference>
<accession>U4LIN8</accession>